<dbReference type="Pfam" id="PF00892">
    <property type="entry name" value="EamA"/>
    <property type="match status" value="2"/>
</dbReference>
<evidence type="ECO:0000256" key="4">
    <source>
        <dbReference type="ARBA" id="ARBA00022989"/>
    </source>
</evidence>
<keyword evidence="5 6" id="KW-0472">Membrane</keyword>
<evidence type="ECO:0000256" key="3">
    <source>
        <dbReference type="ARBA" id="ARBA00022692"/>
    </source>
</evidence>
<gene>
    <name evidence="8" type="ORF">C7I55_25975</name>
</gene>
<feature type="transmembrane region" description="Helical" evidence="6">
    <location>
        <begin position="249"/>
        <end position="268"/>
    </location>
</feature>
<dbReference type="InterPro" id="IPR000620">
    <property type="entry name" value="EamA_dom"/>
</dbReference>
<dbReference type="EMBL" id="PXYI01000013">
    <property type="protein sequence ID" value="PSJ36520.1"/>
    <property type="molecule type" value="Genomic_DNA"/>
</dbReference>
<evidence type="ECO:0000256" key="6">
    <source>
        <dbReference type="SAM" id="Phobius"/>
    </source>
</evidence>
<keyword evidence="3 6" id="KW-0812">Transmembrane</keyword>
<evidence type="ECO:0000256" key="5">
    <source>
        <dbReference type="ARBA" id="ARBA00023136"/>
    </source>
</evidence>
<evidence type="ECO:0000313" key="9">
    <source>
        <dbReference type="Proteomes" id="UP000241167"/>
    </source>
</evidence>
<evidence type="ECO:0000313" key="8">
    <source>
        <dbReference type="EMBL" id="PSJ36520.1"/>
    </source>
</evidence>
<dbReference type="InterPro" id="IPR037185">
    <property type="entry name" value="EmrE-like"/>
</dbReference>
<dbReference type="Proteomes" id="UP000241167">
    <property type="component" value="Unassembled WGS sequence"/>
</dbReference>
<evidence type="ECO:0000256" key="2">
    <source>
        <dbReference type="ARBA" id="ARBA00022475"/>
    </source>
</evidence>
<feature type="transmembrane region" description="Helical" evidence="6">
    <location>
        <begin position="184"/>
        <end position="206"/>
    </location>
</feature>
<organism evidence="8 9">
    <name type="scientific">Allosphingosinicella deserti</name>
    <dbReference type="NCBI Taxonomy" id="2116704"/>
    <lineage>
        <taxon>Bacteria</taxon>
        <taxon>Pseudomonadati</taxon>
        <taxon>Pseudomonadota</taxon>
        <taxon>Alphaproteobacteria</taxon>
        <taxon>Sphingomonadales</taxon>
        <taxon>Sphingomonadaceae</taxon>
        <taxon>Allosphingosinicella</taxon>
    </lineage>
</organism>
<name>A0A2P7QEW8_9SPHN</name>
<feature type="transmembrane region" description="Helical" evidence="6">
    <location>
        <begin position="36"/>
        <end position="60"/>
    </location>
</feature>
<keyword evidence="9" id="KW-1185">Reference proteome</keyword>
<dbReference type="InterPro" id="IPR051258">
    <property type="entry name" value="Diverse_Substrate_Transporter"/>
</dbReference>
<feature type="transmembrane region" description="Helical" evidence="6">
    <location>
        <begin position="66"/>
        <end position="87"/>
    </location>
</feature>
<dbReference type="GO" id="GO:0005886">
    <property type="term" value="C:plasma membrane"/>
    <property type="evidence" value="ECO:0007669"/>
    <property type="project" value="UniProtKB-SubCell"/>
</dbReference>
<feature type="transmembrane region" description="Helical" evidence="6">
    <location>
        <begin position="280"/>
        <end position="300"/>
    </location>
</feature>
<dbReference type="AlphaFoldDB" id="A0A2P7QEW8"/>
<keyword evidence="2" id="KW-1003">Cell membrane</keyword>
<evidence type="ECO:0000259" key="7">
    <source>
        <dbReference type="Pfam" id="PF00892"/>
    </source>
</evidence>
<protein>
    <submittedName>
        <fullName evidence="8">EamA family transporter</fullName>
    </submittedName>
</protein>
<feature type="transmembrane region" description="Helical" evidence="6">
    <location>
        <begin position="159"/>
        <end position="178"/>
    </location>
</feature>
<dbReference type="PANTHER" id="PTHR42920">
    <property type="entry name" value="OS03G0707200 PROTEIN-RELATED"/>
    <property type="match status" value="1"/>
</dbReference>
<accession>A0A2P7QEW8</accession>
<dbReference type="SUPFAM" id="SSF103481">
    <property type="entry name" value="Multidrug resistance efflux transporter EmrE"/>
    <property type="match status" value="2"/>
</dbReference>
<reference evidence="8 9" key="1">
    <citation type="submission" date="2018-03" db="EMBL/GenBank/DDBJ databases">
        <title>The draft genome of Sphingosinicella sp. GL-C-18.</title>
        <authorList>
            <person name="Liu L."/>
            <person name="Li L."/>
            <person name="Liang L."/>
            <person name="Zhang X."/>
            <person name="Wang T."/>
        </authorList>
    </citation>
    <scope>NUCLEOTIDE SEQUENCE [LARGE SCALE GENOMIC DNA]</scope>
    <source>
        <strain evidence="8 9">GL-C-18</strain>
    </source>
</reference>
<evidence type="ECO:0000256" key="1">
    <source>
        <dbReference type="ARBA" id="ARBA00004651"/>
    </source>
</evidence>
<feature type="transmembrane region" description="Helical" evidence="6">
    <location>
        <begin position="218"/>
        <end position="237"/>
    </location>
</feature>
<comment type="caution">
    <text evidence="8">The sequence shown here is derived from an EMBL/GenBank/DDBJ whole genome shotgun (WGS) entry which is preliminary data.</text>
</comment>
<dbReference type="PANTHER" id="PTHR42920:SF5">
    <property type="entry name" value="EAMA DOMAIN-CONTAINING PROTEIN"/>
    <property type="match status" value="1"/>
</dbReference>
<feature type="domain" description="EamA" evidence="7">
    <location>
        <begin position="190"/>
        <end position="323"/>
    </location>
</feature>
<feature type="transmembrane region" description="Helical" evidence="6">
    <location>
        <begin position="99"/>
        <end position="115"/>
    </location>
</feature>
<keyword evidence="4 6" id="KW-1133">Transmembrane helix</keyword>
<proteinExistence type="predicted"/>
<comment type="subcellular location">
    <subcellularLocation>
        <location evidence="1">Cell membrane</location>
        <topology evidence="1">Multi-pass membrane protein</topology>
    </subcellularLocation>
</comment>
<sequence>MATGDGMCASRRASRAARARPMIPMMTETHPRSWRIAGFALSAAGAMLFAIKGVLIKLIYRYGIDTTSLLAMRMVLAVPVFALVGAYQWRRLDREGRPDARTICLAMLVGILGYYVSSWLDFQGLQTLDAQTERLILFTYPFLVILFGRMLFGHPLRAHALIGAGLSYVGLFVMFAGAPTRAGAAMLIGGGFVAAAAITFALYQLFARELILRCGASLFTAIAMSAAGLMALLGFFLTHPAAALVPPRGAWALILALAVFATIVPAFLMSAGTARIGAQGTAIVSTISPIVTIVVAIVVLGEPFGWPEAVGTLCVLGGVGLFSLIETRPRSYQAGEEGPA</sequence>
<feature type="domain" description="EamA" evidence="7">
    <location>
        <begin position="38"/>
        <end position="175"/>
    </location>
</feature>
<feature type="transmembrane region" description="Helical" evidence="6">
    <location>
        <begin position="306"/>
        <end position="325"/>
    </location>
</feature>
<feature type="transmembrane region" description="Helical" evidence="6">
    <location>
        <begin position="135"/>
        <end position="152"/>
    </location>
</feature>